<dbReference type="GO" id="GO:0022857">
    <property type="term" value="F:transmembrane transporter activity"/>
    <property type="evidence" value="ECO:0007669"/>
    <property type="project" value="InterPro"/>
</dbReference>
<reference evidence="6 7" key="1">
    <citation type="journal article" date="2019" name="Int. J. Syst. Evol. Microbiol.">
        <title>Capsulimonas corticalis gen. nov., sp. nov., an aerobic capsulated bacterium, of a novel bacterial order, Capsulimonadales ord. nov., of the class Armatimonadia of the phylum Armatimonadetes.</title>
        <authorList>
            <person name="Li J."/>
            <person name="Kudo C."/>
            <person name="Tonouchi A."/>
        </authorList>
    </citation>
    <scope>NUCLEOTIDE SEQUENCE [LARGE SCALE GENOMIC DNA]</scope>
    <source>
        <strain evidence="6 7">AX-7</strain>
    </source>
</reference>
<dbReference type="InterPro" id="IPR011701">
    <property type="entry name" value="MFS"/>
</dbReference>
<proteinExistence type="predicted"/>
<keyword evidence="5" id="KW-0472">Membrane</keyword>
<name>A0A402D142_9BACT</name>
<dbReference type="PANTHER" id="PTHR23504:SF15">
    <property type="entry name" value="MAJOR FACILITATOR SUPERFAMILY (MFS) PROFILE DOMAIN-CONTAINING PROTEIN"/>
    <property type="match status" value="1"/>
</dbReference>
<evidence type="ECO:0000256" key="3">
    <source>
        <dbReference type="ARBA" id="ARBA00022692"/>
    </source>
</evidence>
<dbReference type="PRINTS" id="PR01035">
    <property type="entry name" value="TCRTETA"/>
</dbReference>
<dbReference type="AlphaFoldDB" id="A0A402D142"/>
<comment type="subcellular location">
    <subcellularLocation>
        <location evidence="1">Cell membrane</location>
        <topology evidence="1">Multi-pass membrane protein</topology>
    </subcellularLocation>
</comment>
<evidence type="ECO:0000313" key="6">
    <source>
        <dbReference type="EMBL" id="BDI31671.1"/>
    </source>
</evidence>
<dbReference type="InterPro" id="IPR020846">
    <property type="entry name" value="MFS_dom"/>
</dbReference>
<dbReference type="OrthoDB" id="9793283at2"/>
<dbReference type="Pfam" id="PF07690">
    <property type="entry name" value="MFS_1"/>
    <property type="match status" value="1"/>
</dbReference>
<dbReference type="PROSITE" id="PS50850">
    <property type="entry name" value="MFS"/>
    <property type="match status" value="1"/>
</dbReference>
<accession>A0A402D142</accession>
<dbReference type="EMBL" id="AP025739">
    <property type="protein sequence ID" value="BDI31671.1"/>
    <property type="molecule type" value="Genomic_DNA"/>
</dbReference>
<evidence type="ECO:0000256" key="5">
    <source>
        <dbReference type="ARBA" id="ARBA00023136"/>
    </source>
</evidence>
<dbReference type="InterPro" id="IPR001958">
    <property type="entry name" value="Tet-R_TetA/multi-R_MdtG-like"/>
</dbReference>
<evidence type="ECO:0000256" key="4">
    <source>
        <dbReference type="ARBA" id="ARBA00022989"/>
    </source>
</evidence>
<dbReference type="GO" id="GO:0005886">
    <property type="term" value="C:plasma membrane"/>
    <property type="evidence" value="ECO:0007669"/>
    <property type="project" value="UniProtKB-SubCell"/>
</dbReference>
<evidence type="ECO:0000313" key="7">
    <source>
        <dbReference type="Proteomes" id="UP000287394"/>
    </source>
</evidence>
<dbReference type="PANTHER" id="PTHR23504">
    <property type="entry name" value="MAJOR FACILITATOR SUPERFAMILY DOMAIN-CONTAINING PROTEIN 10"/>
    <property type="match status" value="1"/>
</dbReference>
<evidence type="ECO:0000256" key="1">
    <source>
        <dbReference type="ARBA" id="ARBA00004651"/>
    </source>
</evidence>
<keyword evidence="7" id="KW-1185">Reference proteome</keyword>
<organism evidence="6 7">
    <name type="scientific">Capsulimonas corticalis</name>
    <dbReference type="NCBI Taxonomy" id="2219043"/>
    <lineage>
        <taxon>Bacteria</taxon>
        <taxon>Bacillati</taxon>
        <taxon>Armatimonadota</taxon>
        <taxon>Armatimonadia</taxon>
        <taxon>Capsulimonadales</taxon>
        <taxon>Capsulimonadaceae</taxon>
        <taxon>Capsulimonas</taxon>
    </lineage>
</organism>
<dbReference type="KEGG" id="ccot:CCAX7_37220"/>
<dbReference type="Gene3D" id="1.20.1250.20">
    <property type="entry name" value="MFS general substrate transporter like domains"/>
    <property type="match status" value="1"/>
</dbReference>
<keyword evidence="3" id="KW-0812">Transmembrane</keyword>
<dbReference type="Proteomes" id="UP000287394">
    <property type="component" value="Chromosome"/>
</dbReference>
<keyword evidence="2" id="KW-0813">Transport</keyword>
<keyword evidence="4" id="KW-1133">Transmembrane helix</keyword>
<dbReference type="FunCoup" id="A0A402D142">
    <property type="interactions" value="372"/>
</dbReference>
<evidence type="ECO:0000256" key="2">
    <source>
        <dbReference type="ARBA" id="ARBA00022448"/>
    </source>
</evidence>
<dbReference type="InterPro" id="IPR036259">
    <property type="entry name" value="MFS_trans_sf"/>
</dbReference>
<sequence>MKRSASLGFIFITLLVDVLGSGLLVPILPGYIGRLSHHGISAAARDYGWLLSLYGAMQFLFAPLFGALSDRYGRRPILLISLLFTGLDYIIMALAPTLVWLYVGRILSGITGASYTAATAYIADISPPEKRAQNFGLVGAAFGVGFIIGPAAGGLLGAINTRLPFWVAAGLSLANLLYGLFVLPESHAAENRRRFSWRETSPIGAMIVLGKYPIVWGLTGALAAANLGMQCLNSTWVLFTTAKFGWTVRENGIALAAFGLIALVSQVGLSRLLLPQLGERRAMLLGLGVGAIECAAYALVPSGWMIYPVMLLGAIGFISGQATQGLLSRQVSEREQGALQGALASLASVTGILGPVIGSSVFAYFTSAQAPMRLPGAPFLLTAVLNILALGLAVRTLRRKPTARAKT</sequence>
<gene>
    <name evidence="6" type="ORF">CCAX7_37220</name>
</gene>
<protein>
    <submittedName>
        <fullName evidence="6">Tetracycline resistance MFS efflux pump</fullName>
    </submittedName>
</protein>
<dbReference type="SUPFAM" id="SSF103473">
    <property type="entry name" value="MFS general substrate transporter"/>
    <property type="match status" value="1"/>
</dbReference>
<dbReference type="CDD" id="cd17388">
    <property type="entry name" value="MFS_TetA"/>
    <property type="match status" value="1"/>
</dbReference>